<feature type="domain" description="Transposase IS116/IS110/IS902 C-terminal" evidence="2">
    <location>
        <begin position="231"/>
        <end position="314"/>
    </location>
</feature>
<comment type="caution">
    <text evidence="3">The sequence shown here is derived from an EMBL/GenBank/DDBJ whole genome shotgun (WGS) entry which is preliminary data.</text>
</comment>
<dbReference type="PANTHER" id="PTHR33055">
    <property type="entry name" value="TRANSPOSASE FOR INSERTION SEQUENCE ELEMENT IS1111A"/>
    <property type="match status" value="1"/>
</dbReference>
<evidence type="ECO:0000313" key="4">
    <source>
        <dbReference type="Proteomes" id="UP000460272"/>
    </source>
</evidence>
<dbReference type="GO" id="GO:0006313">
    <property type="term" value="P:DNA transposition"/>
    <property type="evidence" value="ECO:0007669"/>
    <property type="project" value="InterPro"/>
</dbReference>
<dbReference type="GO" id="GO:0003677">
    <property type="term" value="F:DNA binding"/>
    <property type="evidence" value="ECO:0007669"/>
    <property type="project" value="InterPro"/>
</dbReference>
<evidence type="ECO:0000259" key="2">
    <source>
        <dbReference type="Pfam" id="PF02371"/>
    </source>
</evidence>
<feature type="domain" description="Transposase IS110-like N-terminal" evidence="1">
    <location>
        <begin position="13"/>
        <end position="156"/>
    </location>
</feature>
<evidence type="ECO:0000259" key="1">
    <source>
        <dbReference type="Pfam" id="PF01548"/>
    </source>
</evidence>
<dbReference type="PANTHER" id="PTHR33055:SF16">
    <property type="entry name" value="TRANSPOSASE FOR INSERTION SEQUENCE ELEMENT IS1547"/>
    <property type="match status" value="1"/>
</dbReference>
<proteinExistence type="predicted"/>
<dbReference type="Pfam" id="PF02371">
    <property type="entry name" value="Transposase_20"/>
    <property type="match status" value="1"/>
</dbReference>
<dbReference type="NCBIfam" id="NF033542">
    <property type="entry name" value="transpos_IS110"/>
    <property type="match status" value="1"/>
</dbReference>
<reference evidence="3 4" key="1">
    <citation type="submission" date="2018-11" db="EMBL/GenBank/DDBJ databases">
        <title>Trebonia kvetii gen.nov., sp.nov., a novel acidophilic actinobacterium, and proposal of the new actinobacterial family Treboniaceae fam. nov.</title>
        <authorList>
            <person name="Rapoport D."/>
            <person name="Sagova-Mareckova M."/>
            <person name="Sedlacek I."/>
            <person name="Provaznik J."/>
            <person name="Kralova S."/>
            <person name="Pavlinic D."/>
            <person name="Benes V."/>
            <person name="Kopecky J."/>
        </authorList>
    </citation>
    <scope>NUCLEOTIDE SEQUENCE [LARGE SCALE GENOMIC DNA]</scope>
    <source>
        <strain evidence="3 4">15Tr583</strain>
    </source>
</reference>
<name>A0A6P2BVQ8_9ACTN</name>
<organism evidence="3 4">
    <name type="scientific">Trebonia kvetii</name>
    <dbReference type="NCBI Taxonomy" id="2480626"/>
    <lineage>
        <taxon>Bacteria</taxon>
        <taxon>Bacillati</taxon>
        <taxon>Actinomycetota</taxon>
        <taxon>Actinomycetes</taxon>
        <taxon>Streptosporangiales</taxon>
        <taxon>Treboniaceae</taxon>
        <taxon>Trebonia</taxon>
    </lineage>
</organism>
<dbReference type="AlphaFoldDB" id="A0A6P2BVQ8"/>
<gene>
    <name evidence="3" type="ORF">EAS64_20030</name>
</gene>
<sequence length="346" mass="36991">MTIVEERTAITGGVDTHSEVHVAAALDPVGGLLGTREFPATAAGYAALLCWLGTFGDVALVGVEGTGSYGAGLARYLAARGVRVVEVDRADRQDRRRKGKSDPLDAVSAARAALSGRAAGMPKGRDGAVEAIRALMVAKRSARNERTQAINQARALILTGPDQLRARFAGLRAAALAEAVAALRPRPGDVADYAVRTALRELGRRIGFLDAQIERLDDLIIPLVTIRGPGLLSLYGVGPDTAALLLIAAGDHPERLRSEAAWAHMCAVAPIPASSGKTSRHRLNRGGNREANHALWRIVITRMSAHPATRAYVQRRTAEGLSKKEIIRCLKRYVAREVYPYLRPGA</sequence>
<dbReference type="InterPro" id="IPR002525">
    <property type="entry name" value="Transp_IS110-like_N"/>
</dbReference>
<dbReference type="RefSeq" id="WP_145854943.1">
    <property type="nucleotide sequence ID" value="NZ_RPFW01000004.1"/>
</dbReference>
<dbReference type="Proteomes" id="UP000460272">
    <property type="component" value="Unassembled WGS sequence"/>
</dbReference>
<keyword evidence="4" id="KW-1185">Reference proteome</keyword>
<dbReference type="InterPro" id="IPR047650">
    <property type="entry name" value="Transpos_IS110"/>
</dbReference>
<dbReference type="EMBL" id="RPFW01000004">
    <property type="protein sequence ID" value="TVZ02787.1"/>
    <property type="molecule type" value="Genomic_DNA"/>
</dbReference>
<dbReference type="OrthoDB" id="4337860at2"/>
<protein>
    <submittedName>
        <fullName evidence="3">IS110 family transposase</fullName>
    </submittedName>
</protein>
<accession>A0A6P2BVQ8</accession>
<dbReference type="Pfam" id="PF01548">
    <property type="entry name" value="DEDD_Tnp_IS110"/>
    <property type="match status" value="1"/>
</dbReference>
<dbReference type="GO" id="GO:0004803">
    <property type="term" value="F:transposase activity"/>
    <property type="evidence" value="ECO:0007669"/>
    <property type="project" value="InterPro"/>
</dbReference>
<dbReference type="InterPro" id="IPR003346">
    <property type="entry name" value="Transposase_20"/>
</dbReference>
<evidence type="ECO:0000313" key="3">
    <source>
        <dbReference type="EMBL" id="TVZ02787.1"/>
    </source>
</evidence>